<evidence type="ECO:0000313" key="2">
    <source>
        <dbReference type="Proteomes" id="UP001172082"/>
    </source>
</evidence>
<accession>A0ABT8KWM7</accession>
<dbReference type="Proteomes" id="UP001172082">
    <property type="component" value="Unassembled WGS sequence"/>
</dbReference>
<dbReference type="RefSeq" id="WP_346755200.1">
    <property type="nucleotide sequence ID" value="NZ_JAUJEA010000015.1"/>
</dbReference>
<proteinExistence type="predicted"/>
<protein>
    <submittedName>
        <fullName evidence="1">Anti-sigma factor</fullName>
    </submittedName>
</protein>
<keyword evidence="2" id="KW-1185">Reference proteome</keyword>
<name>A0ABT8KWM7_9BACT</name>
<dbReference type="EMBL" id="JAUJEA010000015">
    <property type="protein sequence ID" value="MDN5205179.1"/>
    <property type="molecule type" value="Genomic_DNA"/>
</dbReference>
<evidence type="ECO:0000313" key="1">
    <source>
        <dbReference type="EMBL" id="MDN5205179.1"/>
    </source>
</evidence>
<comment type="caution">
    <text evidence="1">The sequence shown here is derived from an EMBL/GenBank/DDBJ whole genome shotgun (WGS) entry which is preliminary data.</text>
</comment>
<gene>
    <name evidence="1" type="ORF">QQ008_27595</name>
</gene>
<sequence length="97" mass="11246">MGKFSGVWLKSKLKFLRNMQCPDKANCFEILELMMDGEATEEQKKSFELQIQHCMPCYKKYHLDVAIKEVLQTKLNNKPAPVDLVDSIKLKINNNTI</sequence>
<organism evidence="1 2">
    <name type="scientific">Splendidivirga corallicola</name>
    <dbReference type="NCBI Taxonomy" id="3051826"/>
    <lineage>
        <taxon>Bacteria</taxon>
        <taxon>Pseudomonadati</taxon>
        <taxon>Bacteroidota</taxon>
        <taxon>Cytophagia</taxon>
        <taxon>Cytophagales</taxon>
        <taxon>Splendidivirgaceae</taxon>
        <taxon>Splendidivirga</taxon>
    </lineage>
</organism>
<reference evidence="1" key="1">
    <citation type="submission" date="2023-06" db="EMBL/GenBank/DDBJ databases">
        <title>Genomic of Parafulvivirga corallium.</title>
        <authorList>
            <person name="Wang G."/>
        </authorList>
    </citation>
    <scope>NUCLEOTIDE SEQUENCE</scope>
    <source>
        <strain evidence="1">BMA10</strain>
    </source>
</reference>